<proteinExistence type="predicted"/>
<sequence>MSTRICVKGLPARLYKEDQLEKKFSSCGIITSIDLPALAKGKSNGIAFVGFKDKDAAAKAVKLFDKTFMGTVKIQVEFAKPLQKNGNKRPAPVEDYKNDSKRAKKSKKQAATEVENGTFEESSNNETIEKIAKNGRLWLQNLAHCCTEEDLRELIGDKDVEEIRCLFNKQSGECNGNAYITFTNREHAVEMYQQLDGIDFLGRKLKIFPCDDRKELSRSKKLQNLPFVPKSHVDHGTKSWNSLFIGGDVVAETFSRKLEIEKSKLLEGSKDLPAATALALAEMRIMQEIRQFLLDNNVNIYSFGTEQERSRKILIAKNLPPDFTKDDVERTFKPFGGIKRIIFNPDVGLTAMIELNESGAKAAFDRINGAMFRGRPIKLEFAPISIFGKLPNRELMSCELIQKLMDMTKERAREGEQVTLDIYSLMNATVLITFTDDASNDFDFQKLFGKHKNKIIACGMLADQNPKCGFVFFDTVDDAQSAMEVKKSIINRDDIISVSIATEESVINGERSARKTLVVRNLPFTIQEPELMPLMKAVGEVKEIRLPEGVNGQKRGFGFVEFVDSGDIQKALNMFEGVHFAGRRMVIEISRMKETVKEGKAVEKKRQRITKKTLSNAMSSLRQN</sequence>
<accession>A0AC35EYH3</accession>
<name>A0AC35EYH3_9BILA</name>
<evidence type="ECO:0000313" key="1">
    <source>
        <dbReference type="Proteomes" id="UP000887580"/>
    </source>
</evidence>
<dbReference type="WBParaSite" id="PS1159_v2.g11911.t1">
    <property type="protein sequence ID" value="PS1159_v2.g11911.t1"/>
    <property type="gene ID" value="PS1159_v2.g11911"/>
</dbReference>
<reference evidence="2" key="1">
    <citation type="submission" date="2022-11" db="UniProtKB">
        <authorList>
            <consortium name="WormBaseParasite"/>
        </authorList>
    </citation>
    <scope>IDENTIFICATION</scope>
</reference>
<organism evidence="1 2">
    <name type="scientific">Panagrolaimus sp. PS1159</name>
    <dbReference type="NCBI Taxonomy" id="55785"/>
    <lineage>
        <taxon>Eukaryota</taxon>
        <taxon>Metazoa</taxon>
        <taxon>Ecdysozoa</taxon>
        <taxon>Nematoda</taxon>
        <taxon>Chromadorea</taxon>
        <taxon>Rhabditida</taxon>
        <taxon>Tylenchina</taxon>
        <taxon>Panagrolaimomorpha</taxon>
        <taxon>Panagrolaimoidea</taxon>
        <taxon>Panagrolaimidae</taxon>
        <taxon>Panagrolaimus</taxon>
    </lineage>
</organism>
<protein>
    <submittedName>
        <fullName evidence="2">RRM domain-containing protein</fullName>
    </submittedName>
</protein>
<dbReference type="Proteomes" id="UP000887580">
    <property type="component" value="Unplaced"/>
</dbReference>
<evidence type="ECO:0000313" key="2">
    <source>
        <dbReference type="WBParaSite" id="PS1159_v2.g11911.t1"/>
    </source>
</evidence>